<name>A0ABW6FZN6_9ACTN</name>
<dbReference type="Proteomes" id="UP001598448">
    <property type="component" value="Unassembled WGS sequence"/>
</dbReference>
<evidence type="ECO:0000256" key="1">
    <source>
        <dbReference type="SAM" id="MobiDB-lite"/>
    </source>
</evidence>
<proteinExistence type="predicted"/>
<evidence type="ECO:0000313" key="2">
    <source>
        <dbReference type="EMBL" id="MFD5103413.1"/>
    </source>
</evidence>
<comment type="caution">
    <text evidence="2">The sequence shown here is derived from an EMBL/GenBank/DDBJ whole genome shotgun (WGS) entry which is preliminary data.</text>
</comment>
<sequence>MSDSYTQDSQDDGTPVPRDLPDQQATDGEDSPDEADRTAARDDRDDGDQASAAGQEPAPEEPTG</sequence>
<reference evidence="2 3" key="1">
    <citation type="submission" date="2024-09" db="EMBL/GenBank/DDBJ databases">
        <title>The Natural Products Discovery Center: Release of the First 8490 Sequenced Strains for Exploring Actinobacteria Biosynthetic Diversity.</title>
        <authorList>
            <person name="Kalkreuter E."/>
            <person name="Kautsar S.A."/>
            <person name="Yang D."/>
            <person name="Bader C.D."/>
            <person name="Teijaro C.N."/>
            <person name="Fluegel L."/>
            <person name="Davis C.M."/>
            <person name="Simpson J.R."/>
            <person name="Lauterbach L."/>
            <person name="Steele A.D."/>
            <person name="Gui C."/>
            <person name="Meng S."/>
            <person name="Li G."/>
            <person name="Viehrig K."/>
            <person name="Ye F."/>
            <person name="Su P."/>
            <person name="Kiefer A.F."/>
            <person name="Nichols A."/>
            <person name="Cepeda A.J."/>
            <person name="Yan W."/>
            <person name="Fan B."/>
            <person name="Jiang Y."/>
            <person name="Adhikari A."/>
            <person name="Zheng C.-J."/>
            <person name="Schuster L."/>
            <person name="Cowan T.M."/>
            <person name="Smanski M.J."/>
            <person name="Chevrette M.G."/>
            <person name="De Carvalho L.P.S."/>
            <person name="Shen B."/>
        </authorList>
    </citation>
    <scope>NUCLEOTIDE SEQUENCE [LARGE SCALE GENOMIC DNA]</scope>
    <source>
        <strain evidence="2 3">NPDC058348</strain>
    </source>
</reference>
<protein>
    <submittedName>
        <fullName evidence="2">Uncharacterized protein</fullName>
    </submittedName>
</protein>
<feature type="compositionally biased region" description="Basic and acidic residues" evidence="1">
    <location>
        <begin position="34"/>
        <end position="44"/>
    </location>
</feature>
<feature type="region of interest" description="Disordered" evidence="1">
    <location>
        <begin position="1"/>
        <end position="64"/>
    </location>
</feature>
<dbReference type="RefSeq" id="WP_386721655.1">
    <property type="nucleotide sequence ID" value="NZ_JBHXIJ010000388.1"/>
</dbReference>
<dbReference type="EMBL" id="JBHXIJ010000388">
    <property type="protein sequence ID" value="MFD5103413.1"/>
    <property type="molecule type" value="Genomic_DNA"/>
</dbReference>
<accession>A0ABW6FZN6</accession>
<evidence type="ECO:0000313" key="3">
    <source>
        <dbReference type="Proteomes" id="UP001598448"/>
    </source>
</evidence>
<gene>
    <name evidence="2" type="ORF">ACFWJN_31260</name>
</gene>
<organism evidence="2 3">
    <name type="scientific">Streptomyces albidochromogenes</name>
    <dbReference type="NCBI Taxonomy" id="329524"/>
    <lineage>
        <taxon>Bacteria</taxon>
        <taxon>Bacillati</taxon>
        <taxon>Actinomycetota</taxon>
        <taxon>Actinomycetes</taxon>
        <taxon>Kitasatosporales</taxon>
        <taxon>Streptomycetaceae</taxon>
        <taxon>Streptomyces</taxon>
    </lineage>
</organism>
<keyword evidence="3" id="KW-1185">Reference proteome</keyword>